<dbReference type="Pfam" id="PF13690">
    <property type="entry name" value="CheX"/>
    <property type="match status" value="1"/>
</dbReference>
<dbReference type="CDD" id="cd17906">
    <property type="entry name" value="CheX"/>
    <property type="match status" value="1"/>
</dbReference>
<proteinExistence type="predicted"/>
<dbReference type="EMBL" id="JAGGLL010000002">
    <property type="protein sequence ID" value="MBP2020554.1"/>
    <property type="molecule type" value="Genomic_DNA"/>
</dbReference>
<sequence>MKFEYINPFIESSQSIINMTTGLSPTVGEIHIKQAPYKGNNTVIFIGLTGQIHGSVTFSLKNELACKLASSMMGGMAVPELGEMGKSAISELCNMILGNTASVFYKNHITVDITPPTIFTGDNIELTPTQAEVVCVPLHFDNGDSIEIDINYKEKV</sequence>
<organism evidence="3 4">
    <name type="scientific">Clostridium punense</name>
    <dbReference type="NCBI Taxonomy" id="1054297"/>
    <lineage>
        <taxon>Bacteria</taxon>
        <taxon>Bacillati</taxon>
        <taxon>Bacillota</taxon>
        <taxon>Clostridia</taxon>
        <taxon>Eubacteriales</taxon>
        <taxon>Clostridiaceae</taxon>
        <taxon>Clostridium</taxon>
    </lineage>
</organism>
<dbReference type="InterPro" id="IPR028976">
    <property type="entry name" value="CheC-like_sf"/>
</dbReference>
<dbReference type="Gene3D" id="3.40.1550.10">
    <property type="entry name" value="CheC-like"/>
    <property type="match status" value="1"/>
</dbReference>
<evidence type="ECO:0000256" key="1">
    <source>
        <dbReference type="ARBA" id="ARBA00022500"/>
    </source>
</evidence>
<name>A0ABS4K1H0_9CLOT</name>
<accession>A0ABS4K1H0</accession>
<evidence type="ECO:0000313" key="3">
    <source>
        <dbReference type="EMBL" id="MBP2020554.1"/>
    </source>
</evidence>
<dbReference type="InterPro" id="IPR038756">
    <property type="entry name" value="CheX-like"/>
</dbReference>
<dbReference type="Proteomes" id="UP001519308">
    <property type="component" value="Unassembled WGS sequence"/>
</dbReference>
<evidence type="ECO:0000259" key="2">
    <source>
        <dbReference type="Pfam" id="PF13690"/>
    </source>
</evidence>
<keyword evidence="1" id="KW-0145">Chemotaxis</keyword>
<comment type="caution">
    <text evidence="3">The sequence shown here is derived from an EMBL/GenBank/DDBJ whole genome shotgun (WGS) entry which is preliminary data.</text>
</comment>
<dbReference type="PANTHER" id="PTHR39452:SF1">
    <property type="entry name" value="CHEY-P PHOSPHATASE CHEX"/>
    <property type="match status" value="1"/>
</dbReference>
<protein>
    <submittedName>
        <fullName evidence="3">Chemotaxis protein CheX</fullName>
    </submittedName>
</protein>
<reference evidence="3 4" key="1">
    <citation type="submission" date="2021-03" db="EMBL/GenBank/DDBJ databases">
        <title>Genomic Encyclopedia of Type Strains, Phase IV (KMG-IV): sequencing the most valuable type-strain genomes for metagenomic binning, comparative biology and taxonomic classification.</title>
        <authorList>
            <person name="Goeker M."/>
        </authorList>
    </citation>
    <scope>NUCLEOTIDE SEQUENCE [LARGE SCALE GENOMIC DNA]</scope>
    <source>
        <strain evidence="3 4">DSM 28650</strain>
    </source>
</reference>
<evidence type="ECO:0000313" key="4">
    <source>
        <dbReference type="Proteomes" id="UP001519308"/>
    </source>
</evidence>
<keyword evidence="4" id="KW-1185">Reference proteome</keyword>
<dbReference type="RefSeq" id="WP_031271832.1">
    <property type="nucleotide sequence ID" value="NZ_JAGGLL010000002.1"/>
</dbReference>
<dbReference type="SUPFAM" id="SSF103039">
    <property type="entry name" value="CheC-like"/>
    <property type="match status" value="1"/>
</dbReference>
<gene>
    <name evidence="3" type="ORF">J2Z44_000338</name>
</gene>
<feature type="domain" description="Chemotaxis phosphatase CheX-like" evidence="2">
    <location>
        <begin position="44"/>
        <end position="138"/>
    </location>
</feature>
<dbReference type="PANTHER" id="PTHR39452">
    <property type="entry name" value="CHEY-P PHOSPHATASE CHEX"/>
    <property type="match status" value="1"/>
</dbReference>
<dbReference type="InterPro" id="IPR028051">
    <property type="entry name" value="CheX-like_dom"/>
</dbReference>